<dbReference type="EMBL" id="CP022540">
    <property type="protein sequence ID" value="ASP22268.1"/>
    <property type="molecule type" value="Genomic_DNA"/>
</dbReference>
<reference evidence="2 3" key="1">
    <citation type="submission" date="2017-07" db="EMBL/GenBank/DDBJ databases">
        <title>Genome Sequence of Antarctobacter heliothermus Strain SMS3 Isolated from a culture of the Diatom Skeletonema marinoi.</title>
        <authorList>
            <person name="Topel M."/>
            <person name="Pinder M.I.M."/>
            <person name="Johansson O.N."/>
            <person name="Kourtchenko O."/>
            <person name="Godhe A."/>
            <person name="Clarke A.K."/>
        </authorList>
    </citation>
    <scope>NUCLEOTIDE SEQUENCE [LARGE SCALE GENOMIC DNA]</scope>
    <source>
        <strain evidence="2 3">SMS3</strain>
    </source>
</reference>
<accession>A0A222E8B0</accession>
<gene>
    <name evidence="2" type="ORF">ANTHELSMS3_03645</name>
</gene>
<dbReference type="AlphaFoldDB" id="A0A222E8B0"/>
<proteinExistence type="predicted"/>
<dbReference type="InterPro" id="IPR052512">
    <property type="entry name" value="4CMD/NDH-1_regulator"/>
</dbReference>
<dbReference type="RefSeq" id="WP_094036074.1">
    <property type="nucleotide sequence ID" value="NZ_CP022540.1"/>
</dbReference>
<evidence type="ECO:0000259" key="1">
    <source>
        <dbReference type="Pfam" id="PF02627"/>
    </source>
</evidence>
<keyword evidence="3" id="KW-1185">Reference proteome</keyword>
<dbReference type="KEGG" id="aht:ANTHELSMS3_03645"/>
<dbReference type="GO" id="GO:0051920">
    <property type="term" value="F:peroxiredoxin activity"/>
    <property type="evidence" value="ECO:0007669"/>
    <property type="project" value="InterPro"/>
</dbReference>
<dbReference type="Pfam" id="PF02627">
    <property type="entry name" value="CMD"/>
    <property type="match status" value="1"/>
</dbReference>
<dbReference type="InterPro" id="IPR003779">
    <property type="entry name" value="CMD-like"/>
</dbReference>
<protein>
    <submittedName>
        <fullName evidence="2">Carboxymuconolactone decarboxylase family protein</fullName>
    </submittedName>
</protein>
<dbReference type="Proteomes" id="UP000203589">
    <property type="component" value="Chromosome"/>
</dbReference>
<name>A0A222E8B0_9RHOB</name>
<dbReference type="Gene3D" id="1.20.1290.10">
    <property type="entry name" value="AhpD-like"/>
    <property type="match status" value="1"/>
</dbReference>
<sequence>MSETLETGRKLSEQLNPGMEEALTQRYGHLLPGMAQTVVDYAYGQQYARPGLPLRDRYLATIAALTALGGQTAPQLAVNITGGRKAGLSREEIAEAIWQMSLYGGLPAAINALNTALKVFELEDETDAA</sequence>
<evidence type="ECO:0000313" key="3">
    <source>
        <dbReference type="Proteomes" id="UP000203589"/>
    </source>
</evidence>
<feature type="domain" description="Carboxymuconolactone decarboxylase-like" evidence="1">
    <location>
        <begin position="32"/>
        <end position="116"/>
    </location>
</feature>
<dbReference type="SUPFAM" id="SSF69118">
    <property type="entry name" value="AhpD-like"/>
    <property type="match status" value="1"/>
</dbReference>
<dbReference type="PANTHER" id="PTHR33570:SF10">
    <property type="entry name" value="GAMMA-CARBOXYMUCONOLACTONE DECARBOXYLASE"/>
    <property type="match status" value="1"/>
</dbReference>
<dbReference type="PANTHER" id="PTHR33570">
    <property type="entry name" value="4-CARBOXYMUCONOLACTONE DECARBOXYLASE FAMILY PROTEIN"/>
    <property type="match status" value="1"/>
</dbReference>
<dbReference type="InterPro" id="IPR029032">
    <property type="entry name" value="AhpD-like"/>
</dbReference>
<organism evidence="2 3">
    <name type="scientific">Antarctobacter heliothermus</name>
    <dbReference type="NCBI Taxonomy" id="74033"/>
    <lineage>
        <taxon>Bacteria</taxon>
        <taxon>Pseudomonadati</taxon>
        <taxon>Pseudomonadota</taxon>
        <taxon>Alphaproteobacteria</taxon>
        <taxon>Rhodobacterales</taxon>
        <taxon>Roseobacteraceae</taxon>
        <taxon>Antarctobacter</taxon>
    </lineage>
</organism>
<evidence type="ECO:0000313" key="2">
    <source>
        <dbReference type="EMBL" id="ASP22268.1"/>
    </source>
</evidence>
<dbReference type="OrthoDB" id="9801400at2"/>